<comment type="caution">
    <text evidence="1">The sequence shown here is derived from an EMBL/GenBank/DDBJ whole genome shotgun (WGS) entry which is preliminary data.</text>
</comment>
<proteinExistence type="predicted"/>
<dbReference type="EMBL" id="AMZH03020830">
    <property type="protein sequence ID" value="RRT38823.1"/>
    <property type="molecule type" value="Genomic_DNA"/>
</dbReference>
<evidence type="ECO:0000313" key="1">
    <source>
        <dbReference type="EMBL" id="RRT38823.1"/>
    </source>
</evidence>
<protein>
    <submittedName>
        <fullName evidence="1">Uncharacterized protein</fullName>
    </submittedName>
</protein>
<dbReference type="Proteomes" id="UP000287651">
    <property type="component" value="Unassembled WGS sequence"/>
</dbReference>
<evidence type="ECO:0000313" key="2">
    <source>
        <dbReference type="Proteomes" id="UP000287651"/>
    </source>
</evidence>
<gene>
    <name evidence="1" type="ORF">B296_00009766</name>
</gene>
<name>A0A426XH96_ENSVE</name>
<organism evidence="1 2">
    <name type="scientific">Ensete ventricosum</name>
    <name type="common">Abyssinian banana</name>
    <name type="synonym">Musa ensete</name>
    <dbReference type="NCBI Taxonomy" id="4639"/>
    <lineage>
        <taxon>Eukaryota</taxon>
        <taxon>Viridiplantae</taxon>
        <taxon>Streptophyta</taxon>
        <taxon>Embryophyta</taxon>
        <taxon>Tracheophyta</taxon>
        <taxon>Spermatophyta</taxon>
        <taxon>Magnoliopsida</taxon>
        <taxon>Liliopsida</taxon>
        <taxon>Zingiberales</taxon>
        <taxon>Musaceae</taxon>
        <taxon>Ensete</taxon>
    </lineage>
</organism>
<sequence>MSSRLRFFKWLISIERWQPRDLSRKAVAMVEEEEGNSDVGYGYGWCGRSKGAAAIGGRWGSDVHDWMRVAVEGIRGLGGHLVVDGVEGLCAAGRAMALVLRASWFSLSSFVVRRRWLP</sequence>
<reference evidence="1 2" key="1">
    <citation type="journal article" date="2014" name="Agronomy (Basel)">
        <title>A Draft Genome Sequence for Ensete ventricosum, the Drought-Tolerant Tree Against Hunger.</title>
        <authorList>
            <person name="Harrison J."/>
            <person name="Moore K.A."/>
            <person name="Paszkiewicz K."/>
            <person name="Jones T."/>
            <person name="Grant M."/>
            <person name="Ambacheew D."/>
            <person name="Muzemil S."/>
            <person name="Studholme D.J."/>
        </authorList>
    </citation>
    <scope>NUCLEOTIDE SEQUENCE [LARGE SCALE GENOMIC DNA]</scope>
</reference>
<accession>A0A426XH96</accession>
<dbReference type="AlphaFoldDB" id="A0A426XH96"/>